<protein>
    <submittedName>
        <fullName evidence="7">Glycosyl hydrolase family protein with chitinase insertion domain-containing protein</fullName>
    </submittedName>
</protein>
<evidence type="ECO:0000256" key="1">
    <source>
        <dbReference type="ARBA" id="ARBA00008682"/>
    </source>
</evidence>
<dbReference type="PANTHER" id="PTHR11177">
    <property type="entry name" value="CHITINASE"/>
    <property type="match status" value="1"/>
</dbReference>
<dbReference type="InterPro" id="IPR001223">
    <property type="entry name" value="Glyco_hydro18_cat"/>
</dbReference>
<dbReference type="InterPro" id="IPR011583">
    <property type="entry name" value="Chitinase_II/V-like_cat"/>
</dbReference>
<evidence type="ECO:0000259" key="6">
    <source>
        <dbReference type="PROSITE" id="PS51910"/>
    </source>
</evidence>
<dbReference type="GO" id="GO:0004568">
    <property type="term" value="F:chitinase activity"/>
    <property type="evidence" value="ECO:0007669"/>
    <property type="project" value="TreeGrafter"/>
</dbReference>
<dbReference type="FunFam" id="3.10.50.10:FF:000003">
    <property type="entry name" value="Class V chitinase CHIT5b"/>
    <property type="match status" value="1"/>
</dbReference>
<comment type="caution">
    <text evidence="7">The sequence shown here is derived from an EMBL/GenBank/DDBJ whole genome shotgun (WGS) entry which is preliminary data.</text>
</comment>
<dbReference type="InterPro" id="IPR029070">
    <property type="entry name" value="Chitinase_insertion_sf"/>
</dbReference>
<dbReference type="PROSITE" id="PS51910">
    <property type="entry name" value="GH18_2"/>
    <property type="match status" value="1"/>
</dbReference>
<feature type="domain" description="GH18" evidence="6">
    <location>
        <begin position="1"/>
        <end position="251"/>
    </location>
</feature>
<sequence length="251" mass="28182">MASNPSSRKTFIQSSIRLARSYNFLGLDLDWEYPSTPTDMANMGALFREWKTELRTESQSTGKTELLLSAAVFYSSDHYSVIYPVQSMATSLDWINVMSYDFYGPLWSGVTGPPAALFGGEVNGDNGISKWVQAGMPARKIVLGFPFYGYAWELEDERNHGYFTKTNGAAISEDGSIGYNQIRRWIVENDAATVYDGSVKGDYCYSGTTWIGYDDMQSIVEKVRYAKQRGLLGYFAWHVGIDDNWGLSKRG</sequence>
<dbReference type="GO" id="GO:0006032">
    <property type="term" value="P:chitin catabolic process"/>
    <property type="evidence" value="ECO:0007669"/>
    <property type="project" value="TreeGrafter"/>
</dbReference>
<dbReference type="SMART" id="SM00636">
    <property type="entry name" value="Glyco_18"/>
    <property type="match status" value="1"/>
</dbReference>
<keyword evidence="8" id="KW-1185">Reference proteome</keyword>
<dbReference type="Pfam" id="PF00704">
    <property type="entry name" value="Glyco_hydro_18"/>
    <property type="match status" value="1"/>
</dbReference>
<dbReference type="SUPFAM" id="SSF51445">
    <property type="entry name" value="(Trans)glycosidases"/>
    <property type="match status" value="1"/>
</dbReference>
<dbReference type="Gene3D" id="3.10.50.10">
    <property type="match status" value="1"/>
</dbReference>
<dbReference type="SUPFAM" id="SSF54556">
    <property type="entry name" value="Chitinase insertion domain"/>
    <property type="match status" value="1"/>
</dbReference>
<keyword evidence="4" id="KW-0325">Glycoprotein</keyword>
<evidence type="ECO:0000256" key="3">
    <source>
        <dbReference type="ARBA" id="ARBA00022801"/>
    </source>
</evidence>
<dbReference type="Proteomes" id="UP000634136">
    <property type="component" value="Unassembled WGS sequence"/>
</dbReference>
<reference evidence="7" key="1">
    <citation type="submission" date="2020-09" db="EMBL/GenBank/DDBJ databases">
        <title>Genome-Enabled Discovery of Anthraquinone Biosynthesis in Senna tora.</title>
        <authorList>
            <person name="Kang S.-H."/>
            <person name="Pandey R.P."/>
            <person name="Lee C.-M."/>
            <person name="Sim J.-S."/>
            <person name="Jeong J.-T."/>
            <person name="Choi B.-S."/>
            <person name="Jung M."/>
            <person name="Ginzburg D."/>
            <person name="Zhao K."/>
            <person name="Won S.Y."/>
            <person name="Oh T.-J."/>
            <person name="Yu Y."/>
            <person name="Kim N.-H."/>
            <person name="Lee O.R."/>
            <person name="Lee T.-H."/>
            <person name="Bashyal P."/>
            <person name="Kim T.-S."/>
            <person name="Lee W.-H."/>
            <person name="Kawkins C."/>
            <person name="Kim C.-K."/>
            <person name="Kim J.S."/>
            <person name="Ahn B.O."/>
            <person name="Rhee S.Y."/>
            <person name="Sohng J.K."/>
        </authorList>
    </citation>
    <scope>NUCLEOTIDE SEQUENCE</scope>
    <source>
        <tissue evidence="7">Leaf</tissue>
    </source>
</reference>
<dbReference type="AlphaFoldDB" id="A0A834SL76"/>
<evidence type="ECO:0000256" key="5">
    <source>
        <dbReference type="ARBA" id="ARBA00023295"/>
    </source>
</evidence>
<dbReference type="GO" id="GO:0005576">
    <property type="term" value="C:extracellular region"/>
    <property type="evidence" value="ECO:0007669"/>
    <property type="project" value="TreeGrafter"/>
</dbReference>
<name>A0A834SL76_9FABA</name>
<gene>
    <name evidence="7" type="ORF">G2W53_038661</name>
</gene>
<dbReference type="GO" id="GO:0008061">
    <property type="term" value="F:chitin binding"/>
    <property type="evidence" value="ECO:0007669"/>
    <property type="project" value="InterPro"/>
</dbReference>
<dbReference type="InterPro" id="IPR050314">
    <property type="entry name" value="Glycosyl_Hydrlase_18"/>
</dbReference>
<evidence type="ECO:0000313" key="7">
    <source>
        <dbReference type="EMBL" id="KAF7806500.1"/>
    </source>
</evidence>
<comment type="similarity">
    <text evidence="1">Belongs to the glycosyl hydrolase 18 family. Chitinase class V subfamily.</text>
</comment>
<proteinExistence type="inferred from homology"/>
<keyword evidence="3 7" id="KW-0378">Hydrolase</keyword>
<dbReference type="PANTHER" id="PTHR11177:SF383">
    <property type="entry name" value="GLYCOSYL HYDROLASE FAMILY PROTEIN WITH CHITINASE INSERTION DOMAIN-CONTAINING PROTEIN"/>
    <property type="match status" value="1"/>
</dbReference>
<accession>A0A834SL76</accession>
<dbReference type="EMBL" id="JAAIUW010000012">
    <property type="protein sequence ID" value="KAF7806500.1"/>
    <property type="molecule type" value="Genomic_DNA"/>
</dbReference>
<evidence type="ECO:0000313" key="8">
    <source>
        <dbReference type="Proteomes" id="UP000634136"/>
    </source>
</evidence>
<evidence type="ECO:0000256" key="4">
    <source>
        <dbReference type="ARBA" id="ARBA00023180"/>
    </source>
</evidence>
<dbReference type="OrthoDB" id="73875at2759"/>
<keyword evidence="2" id="KW-0732">Signal</keyword>
<organism evidence="7 8">
    <name type="scientific">Senna tora</name>
    <dbReference type="NCBI Taxonomy" id="362788"/>
    <lineage>
        <taxon>Eukaryota</taxon>
        <taxon>Viridiplantae</taxon>
        <taxon>Streptophyta</taxon>
        <taxon>Embryophyta</taxon>
        <taxon>Tracheophyta</taxon>
        <taxon>Spermatophyta</taxon>
        <taxon>Magnoliopsida</taxon>
        <taxon>eudicotyledons</taxon>
        <taxon>Gunneridae</taxon>
        <taxon>Pentapetalae</taxon>
        <taxon>rosids</taxon>
        <taxon>fabids</taxon>
        <taxon>Fabales</taxon>
        <taxon>Fabaceae</taxon>
        <taxon>Caesalpinioideae</taxon>
        <taxon>Cassia clade</taxon>
        <taxon>Senna</taxon>
    </lineage>
</organism>
<evidence type="ECO:0000256" key="2">
    <source>
        <dbReference type="ARBA" id="ARBA00022729"/>
    </source>
</evidence>
<dbReference type="InterPro" id="IPR017853">
    <property type="entry name" value="GH"/>
</dbReference>
<dbReference type="GO" id="GO:0005975">
    <property type="term" value="P:carbohydrate metabolic process"/>
    <property type="evidence" value="ECO:0007669"/>
    <property type="project" value="InterPro"/>
</dbReference>
<keyword evidence="5" id="KW-0326">Glycosidase</keyword>
<dbReference type="Gene3D" id="3.20.20.80">
    <property type="entry name" value="Glycosidases"/>
    <property type="match status" value="1"/>
</dbReference>